<dbReference type="PANTHER" id="PTHR46268:SF6">
    <property type="entry name" value="UNIVERSAL STRESS PROTEIN UP12"/>
    <property type="match status" value="1"/>
</dbReference>
<dbReference type="PANTHER" id="PTHR46268">
    <property type="entry name" value="STRESS RESPONSE PROTEIN NHAX"/>
    <property type="match status" value="1"/>
</dbReference>
<evidence type="ECO:0000313" key="3">
    <source>
        <dbReference type="EMBL" id="REC79422.1"/>
    </source>
</evidence>
<dbReference type="AlphaFoldDB" id="A0A3D9DN48"/>
<accession>A0A3D9DN48</accession>
<reference evidence="3 4" key="1">
    <citation type="journal article" date="2010" name="Syst. Appl. Microbiol.">
        <title>Four new species of Chryseobacterium from the rhizosphere of coastal sand dune plants, Chryseobacterium elymi sp. nov., Chryseobacterium hagamense sp. nov., Chryseobacterium lathyri sp. nov. and Chryseobacterium rhizosphaerae sp. nov.</title>
        <authorList>
            <person name="Cho S.H."/>
            <person name="Lee K.S."/>
            <person name="Shin D.S."/>
            <person name="Han J.H."/>
            <person name="Park K.S."/>
            <person name="Lee C.H."/>
            <person name="Park K.H."/>
            <person name="Kim S.B."/>
        </authorList>
    </citation>
    <scope>NUCLEOTIDE SEQUENCE [LARGE SCALE GENOMIC DNA]</scope>
    <source>
        <strain evidence="3 4">KCTC 22547</strain>
    </source>
</reference>
<dbReference type="Gene3D" id="3.40.50.12370">
    <property type="match status" value="1"/>
</dbReference>
<dbReference type="OrthoDB" id="9788959at2"/>
<comment type="caution">
    <text evidence="3">The sequence shown here is derived from an EMBL/GenBank/DDBJ whole genome shotgun (WGS) entry which is preliminary data.</text>
</comment>
<dbReference type="RefSeq" id="WP_116011246.1">
    <property type="nucleotide sequence ID" value="NZ_QNUH01000004.1"/>
</dbReference>
<keyword evidence="4" id="KW-1185">Reference proteome</keyword>
<evidence type="ECO:0000256" key="1">
    <source>
        <dbReference type="ARBA" id="ARBA00008791"/>
    </source>
</evidence>
<evidence type="ECO:0000259" key="2">
    <source>
        <dbReference type="Pfam" id="PF00582"/>
    </source>
</evidence>
<feature type="domain" description="UspA" evidence="2">
    <location>
        <begin position="5"/>
        <end position="147"/>
    </location>
</feature>
<gene>
    <name evidence="3" type="ORF">DRF60_06240</name>
</gene>
<sequence>MNTAIKNILVPTDLSEKSLNAIEMAVQMAIRHHARIILFHMIPNYFMIDRTGKQVIGYKTIEENTIKVQAGLDALKTALTERYEGLKIETKIRHQDLVDSMNDFVVSENIDLVVVGTSGRQKLKQLILGSSSYHMLSYVHCSVLLVPETCTHYSFKKILFPVRVLDNLNAKLELSLIIAKKNQGVISLLGISDEYGPESLTNAFLDLKKQLHMRSADYTSEFLLTRNKAIEISEFSKKKAADLIILNYEDEESWKSIFSENFLKKIINATDVPLLFLKPKITIKIPQGNPNAYDITLPCPG</sequence>
<comment type="similarity">
    <text evidence="1">Belongs to the universal stress protein A family.</text>
</comment>
<proteinExistence type="inferred from homology"/>
<dbReference type="Proteomes" id="UP000257030">
    <property type="component" value="Unassembled WGS sequence"/>
</dbReference>
<dbReference type="InterPro" id="IPR006016">
    <property type="entry name" value="UspA"/>
</dbReference>
<organism evidence="3 4">
    <name type="scientific">Chryseobacterium elymi</name>
    <dbReference type="NCBI Taxonomy" id="395936"/>
    <lineage>
        <taxon>Bacteria</taxon>
        <taxon>Pseudomonadati</taxon>
        <taxon>Bacteroidota</taxon>
        <taxon>Flavobacteriia</taxon>
        <taxon>Flavobacteriales</taxon>
        <taxon>Weeksellaceae</taxon>
        <taxon>Chryseobacterium group</taxon>
        <taxon>Chryseobacterium</taxon>
    </lineage>
</organism>
<evidence type="ECO:0000313" key="4">
    <source>
        <dbReference type="Proteomes" id="UP000257030"/>
    </source>
</evidence>
<protein>
    <recommendedName>
        <fullName evidence="2">UspA domain-containing protein</fullName>
    </recommendedName>
</protein>
<dbReference type="SUPFAM" id="SSF52402">
    <property type="entry name" value="Adenine nucleotide alpha hydrolases-like"/>
    <property type="match status" value="2"/>
</dbReference>
<dbReference type="Pfam" id="PF00582">
    <property type="entry name" value="Usp"/>
    <property type="match status" value="1"/>
</dbReference>
<name>A0A3D9DN48_9FLAO</name>
<dbReference type="CDD" id="cd00293">
    <property type="entry name" value="USP-like"/>
    <property type="match status" value="1"/>
</dbReference>
<dbReference type="PRINTS" id="PR01438">
    <property type="entry name" value="UNVRSLSTRESS"/>
</dbReference>
<dbReference type="EMBL" id="QNUH01000004">
    <property type="protein sequence ID" value="REC79422.1"/>
    <property type="molecule type" value="Genomic_DNA"/>
</dbReference>
<dbReference type="InterPro" id="IPR006015">
    <property type="entry name" value="Universal_stress_UspA"/>
</dbReference>